<dbReference type="Pfam" id="PF05768">
    <property type="entry name" value="Glrx-like"/>
    <property type="match status" value="1"/>
</dbReference>
<dbReference type="OrthoDB" id="8537427at2"/>
<organism evidence="1 2">
    <name type="scientific">Crenothrix polyspora</name>
    <dbReference type="NCBI Taxonomy" id="360316"/>
    <lineage>
        <taxon>Bacteria</taxon>
        <taxon>Pseudomonadati</taxon>
        <taxon>Pseudomonadota</taxon>
        <taxon>Gammaproteobacteria</taxon>
        <taxon>Methylococcales</taxon>
        <taxon>Crenotrichaceae</taxon>
        <taxon>Crenothrix</taxon>
    </lineage>
</organism>
<dbReference type="Proteomes" id="UP000195442">
    <property type="component" value="Unassembled WGS sequence"/>
</dbReference>
<protein>
    <submittedName>
        <fullName evidence="1">Glutaredoxin 2</fullName>
    </submittedName>
</protein>
<proteinExistence type="predicted"/>
<accession>A0A1R4HD67</accession>
<gene>
    <name evidence="1" type="ORF">CRENPOLYSF2_3790012</name>
</gene>
<keyword evidence="2" id="KW-1185">Reference proteome</keyword>
<dbReference type="RefSeq" id="WP_087147683.1">
    <property type="nucleotide sequence ID" value="NZ_FUKJ01000311.1"/>
</dbReference>
<dbReference type="EMBL" id="FUKJ01000311">
    <property type="protein sequence ID" value="SJM94173.1"/>
    <property type="molecule type" value="Genomic_DNA"/>
</dbReference>
<dbReference type="Gene3D" id="3.40.30.10">
    <property type="entry name" value="Glutaredoxin"/>
    <property type="match status" value="1"/>
</dbReference>
<evidence type="ECO:0000313" key="1">
    <source>
        <dbReference type="EMBL" id="SJM94173.1"/>
    </source>
</evidence>
<sequence>MRLQLFGTSGCHLCEQAEDIIAACRVDHNVTIDNIDIAEQEQWQARYAIRIPVLRHPATQQELGWPFDFATVMAFITGLKNDD</sequence>
<evidence type="ECO:0000313" key="2">
    <source>
        <dbReference type="Proteomes" id="UP000195442"/>
    </source>
</evidence>
<dbReference type="InterPro" id="IPR008554">
    <property type="entry name" value="Glutaredoxin-like"/>
</dbReference>
<dbReference type="InterPro" id="IPR036249">
    <property type="entry name" value="Thioredoxin-like_sf"/>
</dbReference>
<dbReference type="SUPFAM" id="SSF52833">
    <property type="entry name" value="Thioredoxin-like"/>
    <property type="match status" value="1"/>
</dbReference>
<reference evidence="2" key="1">
    <citation type="submission" date="2017-02" db="EMBL/GenBank/DDBJ databases">
        <authorList>
            <person name="Daims H."/>
        </authorList>
    </citation>
    <scope>NUCLEOTIDE SEQUENCE [LARGE SCALE GENOMIC DNA]</scope>
</reference>
<dbReference type="AlphaFoldDB" id="A0A1R4HD67"/>
<name>A0A1R4HD67_9GAMM</name>